<accession>A0AAN9HT48</accession>
<organism evidence="3 4">
    <name type="scientific">Crotalaria pallida</name>
    <name type="common">Smooth rattlebox</name>
    <name type="synonym">Crotalaria striata</name>
    <dbReference type="NCBI Taxonomy" id="3830"/>
    <lineage>
        <taxon>Eukaryota</taxon>
        <taxon>Viridiplantae</taxon>
        <taxon>Streptophyta</taxon>
        <taxon>Embryophyta</taxon>
        <taxon>Tracheophyta</taxon>
        <taxon>Spermatophyta</taxon>
        <taxon>Magnoliopsida</taxon>
        <taxon>eudicotyledons</taxon>
        <taxon>Gunneridae</taxon>
        <taxon>Pentapetalae</taxon>
        <taxon>rosids</taxon>
        <taxon>fabids</taxon>
        <taxon>Fabales</taxon>
        <taxon>Fabaceae</taxon>
        <taxon>Papilionoideae</taxon>
        <taxon>50 kb inversion clade</taxon>
        <taxon>genistoids sensu lato</taxon>
        <taxon>core genistoids</taxon>
        <taxon>Crotalarieae</taxon>
        <taxon>Crotalaria</taxon>
    </lineage>
</organism>
<feature type="region of interest" description="Disordered" evidence="1">
    <location>
        <begin position="1"/>
        <end position="33"/>
    </location>
</feature>
<evidence type="ECO:0000259" key="2">
    <source>
        <dbReference type="Pfam" id="PF14111"/>
    </source>
</evidence>
<gene>
    <name evidence="3" type="ORF">RIF29_33993</name>
</gene>
<protein>
    <recommendedName>
        <fullName evidence="2">DUF4283 domain-containing protein</fullName>
    </recommendedName>
</protein>
<evidence type="ECO:0000313" key="3">
    <source>
        <dbReference type="EMBL" id="KAK7251090.1"/>
    </source>
</evidence>
<comment type="caution">
    <text evidence="3">The sequence shown here is derived from an EMBL/GenBank/DDBJ whole genome shotgun (WGS) entry which is preliminary data.</text>
</comment>
<evidence type="ECO:0000313" key="4">
    <source>
        <dbReference type="Proteomes" id="UP001372338"/>
    </source>
</evidence>
<reference evidence="3 4" key="1">
    <citation type="submission" date="2024-01" db="EMBL/GenBank/DDBJ databases">
        <title>The genomes of 5 underutilized Papilionoideae crops provide insights into root nodulation and disease resistanc.</title>
        <authorList>
            <person name="Yuan L."/>
        </authorList>
    </citation>
    <scope>NUCLEOTIDE SEQUENCE [LARGE SCALE GENOMIC DNA]</scope>
    <source>
        <strain evidence="3">ZHUSHIDOU_FW_LH</strain>
        <tissue evidence="3">Leaf</tissue>
    </source>
</reference>
<feature type="compositionally biased region" description="Basic and acidic residues" evidence="1">
    <location>
        <begin position="17"/>
        <end position="28"/>
    </location>
</feature>
<dbReference type="AlphaFoldDB" id="A0AAN9HT48"/>
<keyword evidence="4" id="KW-1185">Reference proteome</keyword>
<sequence length="180" mass="20338">MSSARVSKKSTEEEDLLDRSTKKPKGDSLDSFTSSFISNSHENVVEESLKNHATVMGKSFVHALEGRSDSPFVSNGVHVCLEGGPSPNHETEAFDSGDLTGITVVENMHGKYECPEFILDRKEKESIIRPWKQGLIVKMLGRKIGYKALENRLKQLWVRRGVIDIIDLDYDYYLVKFSNE</sequence>
<dbReference type="Proteomes" id="UP001372338">
    <property type="component" value="Unassembled WGS sequence"/>
</dbReference>
<name>A0AAN9HT48_CROPI</name>
<evidence type="ECO:0000256" key="1">
    <source>
        <dbReference type="SAM" id="MobiDB-lite"/>
    </source>
</evidence>
<dbReference type="Pfam" id="PF14111">
    <property type="entry name" value="DUF4283"/>
    <property type="match status" value="1"/>
</dbReference>
<feature type="domain" description="DUF4283" evidence="2">
    <location>
        <begin position="131"/>
        <end position="180"/>
    </location>
</feature>
<dbReference type="EMBL" id="JAYWIO010000007">
    <property type="protein sequence ID" value="KAK7251090.1"/>
    <property type="molecule type" value="Genomic_DNA"/>
</dbReference>
<proteinExistence type="predicted"/>
<dbReference type="InterPro" id="IPR025558">
    <property type="entry name" value="DUF4283"/>
</dbReference>